<dbReference type="PROSITE" id="PS50294">
    <property type="entry name" value="WD_REPEATS_REGION"/>
    <property type="match status" value="1"/>
</dbReference>
<dbReference type="GO" id="GO:0045504">
    <property type="term" value="F:dynein heavy chain binding"/>
    <property type="evidence" value="ECO:0007669"/>
    <property type="project" value="TreeGrafter"/>
</dbReference>
<comment type="caution">
    <text evidence="6">The sequence shown here is derived from an EMBL/GenBank/DDBJ whole genome shotgun (WGS) entry which is preliminary data.</text>
</comment>
<proteinExistence type="predicted"/>
<organism evidence="6 7">
    <name type="scientific">Cherax quadricarinatus</name>
    <name type="common">Australian red claw crayfish</name>
    <dbReference type="NCBI Taxonomy" id="27406"/>
    <lineage>
        <taxon>Eukaryota</taxon>
        <taxon>Metazoa</taxon>
        <taxon>Ecdysozoa</taxon>
        <taxon>Arthropoda</taxon>
        <taxon>Crustacea</taxon>
        <taxon>Multicrustacea</taxon>
        <taxon>Malacostraca</taxon>
        <taxon>Eumalacostraca</taxon>
        <taxon>Eucarida</taxon>
        <taxon>Decapoda</taxon>
        <taxon>Pleocyemata</taxon>
        <taxon>Astacidea</taxon>
        <taxon>Parastacoidea</taxon>
        <taxon>Parastacidae</taxon>
        <taxon>Cherax</taxon>
    </lineage>
</organism>
<evidence type="ECO:0000256" key="5">
    <source>
        <dbReference type="PROSITE-ProRule" id="PRU00221"/>
    </source>
</evidence>
<keyword evidence="2" id="KW-0963">Cytoplasm</keyword>
<dbReference type="PROSITE" id="PS50082">
    <property type="entry name" value="WD_REPEATS_2"/>
    <property type="match status" value="1"/>
</dbReference>
<evidence type="ECO:0000313" key="7">
    <source>
        <dbReference type="Proteomes" id="UP001445076"/>
    </source>
</evidence>
<keyword evidence="7" id="KW-1185">Reference proteome</keyword>
<protein>
    <submittedName>
        <fullName evidence="6">Uncharacterized protein</fullName>
    </submittedName>
</protein>
<name>A0AAW0X1Q7_CHEQU</name>
<dbReference type="GO" id="GO:0045503">
    <property type="term" value="F:dynein light chain binding"/>
    <property type="evidence" value="ECO:0007669"/>
    <property type="project" value="TreeGrafter"/>
</dbReference>
<dbReference type="GO" id="GO:0007018">
    <property type="term" value="P:microtubule-based movement"/>
    <property type="evidence" value="ECO:0007669"/>
    <property type="project" value="TreeGrafter"/>
</dbReference>
<sequence length="281" mass="30022">QQGPPTSGSEIAYVLVSSSEDGTIKEWIFLKGTILCCTTLLNVRIPLWLSLRICGGLETLLGRSGDPSGGAGPNNVGGLPLPQKVPATSMHFRPGDKTTYLVGTAAGDVLLCRTFERERVGGVYEGHSALVTRVSWRTTGEDANSIFLSAALDDSIRVWHIDKPVPICVLKLVEQTVSGGYLDACWCPWYGNLIAGVHGGGLHLWDISLSTHTPILTHQHPGATCVAFSPHTRNVVVGDSDGRLSVIHLEGLQLSASIFLRYSTKISKLAKIGVIPVDCSS</sequence>
<dbReference type="PANTHER" id="PTHR12442">
    <property type="entry name" value="DYNEIN INTERMEDIATE CHAIN"/>
    <property type="match status" value="1"/>
</dbReference>
<dbReference type="AlphaFoldDB" id="A0AAW0X1Q7"/>
<accession>A0AAW0X1Q7</accession>
<dbReference type="Gene3D" id="2.130.10.10">
    <property type="entry name" value="YVTN repeat-like/Quinoprotein amine dehydrogenase"/>
    <property type="match status" value="1"/>
</dbReference>
<dbReference type="InterPro" id="IPR036322">
    <property type="entry name" value="WD40_repeat_dom_sf"/>
</dbReference>
<dbReference type="InterPro" id="IPR001680">
    <property type="entry name" value="WD40_rpt"/>
</dbReference>
<evidence type="ECO:0000256" key="1">
    <source>
        <dbReference type="ARBA" id="ARBA00004496"/>
    </source>
</evidence>
<dbReference type="SUPFAM" id="SSF50978">
    <property type="entry name" value="WD40 repeat-like"/>
    <property type="match status" value="1"/>
</dbReference>
<dbReference type="InterPro" id="IPR050687">
    <property type="entry name" value="Dynein_IC"/>
</dbReference>
<evidence type="ECO:0000313" key="6">
    <source>
        <dbReference type="EMBL" id="KAK8734214.1"/>
    </source>
</evidence>
<reference evidence="6 7" key="1">
    <citation type="journal article" date="2024" name="BMC Genomics">
        <title>Genome assembly of redclaw crayfish (Cherax quadricarinatus) provides insights into its immune adaptation and hypoxia tolerance.</title>
        <authorList>
            <person name="Liu Z."/>
            <person name="Zheng J."/>
            <person name="Li H."/>
            <person name="Fang K."/>
            <person name="Wang S."/>
            <person name="He J."/>
            <person name="Zhou D."/>
            <person name="Weng S."/>
            <person name="Chi M."/>
            <person name="Gu Z."/>
            <person name="He J."/>
            <person name="Li F."/>
            <person name="Wang M."/>
        </authorList>
    </citation>
    <scope>NUCLEOTIDE SEQUENCE [LARGE SCALE GENOMIC DNA]</scope>
    <source>
        <strain evidence="6">ZL_2023a</strain>
    </source>
</reference>
<comment type="subcellular location">
    <subcellularLocation>
        <location evidence="1">Cytoplasm</location>
    </subcellularLocation>
</comment>
<evidence type="ECO:0000256" key="4">
    <source>
        <dbReference type="ARBA" id="ARBA00022737"/>
    </source>
</evidence>
<evidence type="ECO:0000256" key="3">
    <source>
        <dbReference type="ARBA" id="ARBA00022574"/>
    </source>
</evidence>
<dbReference type="Pfam" id="PF00400">
    <property type="entry name" value="WD40"/>
    <property type="match status" value="2"/>
</dbReference>
<keyword evidence="3 5" id="KW-0853">WD repeat</keyword>
<dbReference type="InterPro" id="IPR015943">
    <property type="entry name" value="WD40/YVTN_repeat-like_dom_sf"/>
</dbReference>
<feature type="non-terminal residue" evidence="6">
    <location>
        <position position="1"/>
    </location>
</feature>
<evidence type="ECO:0000256" key="2">
    <source>
        <dbReference type="ARBA" id="ARBA00022490"/>
    </source>
</evidence>
<gene>
    <name evidence="6" type="ORF">OTU49_006062</name>
</gene>
<dbReference type="SMART" id="SM00320">
    <property type="entry name" value="WD40"/>
    <property type="match status" value="3"/>
</dbReference>
<keyword evidence="4" id="KW-0677">Repeat</keyword>
<feature type="repeat" description="WD" evidence="5">
    <location>
        <begin position="124"/>
        <end position="162"/>
    </location>
</feature>
<dbReference type="EMBL" id="JARKIK010000051">
    <property type="protein sequence ID" value="KAK8734214.1"/>
    <property type="molecule type" value="Genomic_DNA"/>
</dbReference>
<dbReference type="Proteomes" id="UP001445076">
    <property type="component" value="Unassembled WGS sequence"/>
</dbReference>
<dbReference type="GO" id="GO:0005737">
    <property type="term" value="C:cytoplasm"/>
    <property type="evidence" value="ECO:0007669"/>
    <property type="project" value="UniProtKB-SubCell"/>
</dbReference>